<protein>
    <submittedName>
        <fullName evidence="3">Secreted protein</fullName>
    </submittedName>
</protein>
<dbReference type="AlphaFoldDB" id="A0A0K0EEB0"/>
<dbReference type="Proteomes" id="UP000035681">
    <property type="component" value="Unplaced"/>
</dbReference>
<reference evidence="3" key="1">
    <citation type="submission" date="2015-08" db="UniProtKB">
        <authorList>
            <consortium name="WormBaseParasite"/>
        </authorList>
    </citation>
    <scope>IDENTIFICATION</scope>
</reference>
<feature type="signal peptide" evidence="1">
    <location>
        <begin position="1"/>
        <end position="21"/>
    </location>
</feature>
<evidence type="ECO:0000313" key="3">
    <source>
        <dbReference type="WBParaSite" id="SSTP_0000782200.1"/>
    </source>
</evidence>
<keyword evidence="1" id="KW-0732">Signal</keyword>
<sequence length="285" mass="32896">MTKRLLLTTTIIFLMSVSMYCEDMNGGFYMLLKKKTGINWTDKQIGALGKLSEKVYDGFKDIFIQNQKNKDYTAFLQQFLKLSTFDKDTPDSDYLFKLIDRTSVNLNSSNVEVKNAAKTDAENLLTRMSTIVGKGEYKTLQKKVSAVFDFSKGKDGNYSKYNDEITALVDMLGKEGKYLFSEDGKSKKLRKHVLDFLENKFMNVVLEFTEECPILIEKSEGQEEYSSVRPINSIDLPIQKQCIQKYFKKLYDNLEITKNPQEFDGKPIHKFVEAYKDMDRSISSK</sequence>
<proteinExistence type="predicted"/>
<keyword evidence="2" id="KW-1185">Reference proteome</keyword>
<accession>A0A0K0EEB0</accession>
<evidence type="ECO:0000313" key="2">
    <source>
        <dbReference type="Proteomes" id="UP000035681"/>
    </source>
</evidence>
<name>A0A0K0EEB0_STRER</name>
<organism evidence="3">
    <name type="scientific">Strongyloides stercoralis</name>
    <name type="common">Threadworm</name>
    <dbReference type="NCBI Taxonomy" id="6248"/>
    <lineage>
        <taxon>Eukaryota</taxon>
        <taxon>Metazoa</taxon>
        <taxon>Ecdysozoa</taxon>
        <taxon>Nematoda</taxon>
        <taxon>Chromadorea</taxon>
        <taxon>Rhabditida</taxon>
        <taxon>Tylenchina</taxon>
        <taxon>Panagrolaimomorpha</taxon>
        <taxon>Strongyloidoidea</taxon>
        <taxon>Strongyloididae</taxon>
        <taxon>Strongyloides</taxon>
    </lineage>
</organism>
<evidence type="ECO:0000256" key="1">
    <source>
        <dbReference type="SAM" id="SignalP"/>
    </source>
</evidence>
<dbReference type="WBParaSite" id="TCONS_00007031.p1">
    <property type="protein sequence ID" value="TCONS_00007031.p1"/>
    <property type="gene ID" value="XLOC_005110"/>
</dbReference>
<feature type="chain" id="PRO_5005328051" evidence="1">
    <location>
        <begin position="22"/>
        <end position="285"/>
    </location>
</feature>
<dbReference type="WBParaSite" id="SSTP_0000782200.1">
    <property type="protein sequence ID" value="SSTP_0000782200.1"/>
    <property type="gene ID" value="SSTP_0000782200"/>
</dbReference>